<organism evidence="3 4">
    <name type="scientific">Micromonospora matsumotoense</name>
    <dbReference type="NCBI Taxonomy" id="121616"/>
    <lineage>
        <taxon>Bacteria</taxon>
        <taxon>Bacillati</taxon>
        <taxon>Actinomycetota</taxon>
        <taxon>Actinomycetes</taxon>
        <taxon>Micromonosporales</taxon>
        <taxon>Micromonosporaceae</taxon>
        <taxon>Micromonospora</taxon>
    </lineage>
</organism>
<evidence type="ECO:0000313" key="3">
    <source>
        <dbReference type="EMBL" id="SCE97253.1"/>
    </source>
</evidence>
<dbReference type="RefSeq" id="WP_245722380.1">
    <property type="nucleotide sequence ID" value="NZ_FMCU01000003.1"/>
</dbReference>
<dbReference type="AlphaFoldDB" id="A0A1C4WM88"/>
<gene>
    <name evidence="3" type="ORF">GA0070216_103448</name>
</gene>
<dbReference type="EMBL" id="FMCU01000003">
    <property type="protein sequence ID" value="SCE97253.1"/>
    <property type="molecule type" value="Genomic_DNA"/>
</dbReference>
<reference evidence="4" key="1">
    <citation type="submission" date="2016-06" db="EMBL/GenBank/DDBJ databases">
        <authorList>
            <person name="Varghese N."/>
            <person name="Submissions Spin"/>
        </authorList>
    </citation>
    <scope>NUCLEOTIDE SEQUENCE [LARGE SCALE GENOMIC DNA]</scope>
    <source>
        <strain evidence="4">DSM 44100</strain>
    </source>
</reference>
<dbReference type="STRING" id="121616.GA0070216_103448"/>
<name>A0A1C4WM88_9ACTN</name>
<feature type="region of interest" description="Disordered" evidence="1">
    <location>
        <begin position="121"/>
        <end position="146"/>
    </location>
</feature>
<keyword evidence="2" id="KW-1133">Transmembrane helix</keyword>
<feature type="compositionally biased region" description="Low complexity" evidence="1">
    <location>
        <begin position="64"/>
        <end position="76"/>
    </location>
</feature>
<keyword evidence="2" id="KW-0812">Transmembrane</keyword>
<protein>
    <recommendedName>
        <fullName evidence="5">Secreted protein</fullName>
    </recommendedName>
</protein>
<feature type="region of interest" description="Disordered" evidence="1">
    <location>
        <begin position="1"/>
        <end position="77"/>
    </location>
</feature>
<evidence type="ECO:0000256" key="2">
    <source>
        <dbReference type="SAM" id="Phobius"/>
    </source>
</evidence>
<feature type="transmembrane region" description="Helical" evidence="2">
    <location>
        <begin position="82"/>
        <end position="103"/>
    </location>
</feature>
<accession>A0A1C4WM88</accession>
<evidence type="ECO:0008006" key="5">
    <source>
        <dbReference type="Google" id="ProtNLM"/>
    </source>
</evidence>
<keyword evidence="4" id="KW-1185">Reference proteome</keyword>
<keyword evidence="2" id="KW-0472">Membrane</keyword>
<proteinExistence type="predicted"/>
<sequence>MADQRSVTRPAGPAGSGGPATDQGTPEPVDREGPGVDGSTPEPVDRDGRGLGGSAVEPGGWVLSAGGTSAGDGASAVGPDRATLRLALVVGGLVLAVLLGFGLGRANGRPIDRTVATAATGDHTHAPGTGAHQHDGTAGQSGGDAATGLSVTSGGYTLTPSGGEFVAGRAGELRFQIRDAQRRPVTRFAIVHDKPMHLVVVRRDLTGFQHLHPTMAADGTWSIPLTLPQPGVWRAYTDFTALADDGQQTPATLGVDLVAPGDYTPRPLPAPATRATVAGFTVDYEGTAQVGAAVPLRFRVRDGAGQPATLERYLGAYGHLVALREGDLGYLHVHPGPGPATDTVTFWLTAPGPGSYRMYLDFQVAGVVRTAEFTLTVR</sequence>
<evidence type="ECO:0000313" key="4">
    <source>
        <dbReference type="Proteomes" id="UP000198797"/>
    </source>
</evidence>
<evidence type="ECO:0000256" key="1">
    <source>
        <dbReference type="SAM" id="MobiDB-lite"/>
    </source>
</evidence>
<dbReference type="Proteomes" id="UP000198797">
    <property type="component" value="Unassembled WGS sequence"/>
</dbReference>